<evidence type="ECO:0000313" key="2">
    <source>
        <dbReference type="Proteomes" id="UP000031036"/>
    </source>
</evidence>
<comment type="caution">
    <text evidence="1">The sequence shown here is derived from an EMBL/GenBank/DDBJ whole genome shotgun (WGS) entry which is preliminary data.</text>
</comment>
<protein>
    <submittedName>
        <fullName evidence="1">Uncharacterized protein</fullName>
    </submittedName>
</protein>
<proteinExistence type="predicted"/>
<gene>
    <name evidence="1" type="ORF">Tcan_16019</name>
</gene>
<sequence>MNRMLANCKQTSRNAKNSHDSLTRDFECAWTVEGRARVDKDRFVETVVVGMLNFAVSKVIGEAAIWDISGSSMSAKLEFKSPVCLLQIDVA</sequence>
<keyword evidence="2" id="KW-1185">Reference proteome</keyword>
<organism evidence="1 2">
    <name type="scientific">Toxocara canis</name>
    <name type="common">Canine roundworm</name>
    <dbReference type="NCBI Taxonomy" id="6265"/>
    <lineage>
        <taxon>Eukaryota</taxon>
        <taxon>Metazoa</taxon>
        <taxon>Ecdysozoa</taxon>
        <taxon>Nematoda</taxon>
        <taxon>Chromadorea</taxon>
        <taxon>Rhabditida</taxon>
        <taxon>Spirurina</taxon>
        <taxon>Ascaridomorpha</taxon>
        <taxon>Ascaridoidea</taxon>
        <taxon>Toxocaridae</taxon>
        <taxon>Toxocara</taxon>
    </lineage>
</organism>
<reference evidence="1 2" key="1">
    <citation type="submission" date="2014-11" db="EMBL/GenBank/DDBJ databases">
        <title>Genetic blueprint of the zoonotic pathogen Toxocara canis.</title>
        <authorList>
            <person name="Zhu X.-Q."/>
            <person name="Korhonen P.K."/>
            <person name="Cai H."/>
            <person name="Young N.D."/>
            <person name="Nejsum P."/>
            <person name="von Samson-Himmelstjerna G."/>
            <person name="Boag P.R."/>
            <person name="Tan P."/>
            <person name="Li Q."/>
            <person name="Min J."/>
            <person name="Yang Y."/>
            <person name="Wang X."/>
            <person name="Fang X."/>
            <person name="Hall R.S."/>
            <person name="Hofmann A."/>
            <person name="Sternberg P.W."/>
            <person name="Jex A.R."/>
            <person name="Gasser R.B."/>
        </authorList>
    </citation>
    <scope>NUCLEOTIDE SEQUENCE [LARGE SCALE GENOMIC DNA]</scope>
    <source>
        <strain evidence="1">PN_DK_2014</strain>
    </source>
</reference>
<accession>A0A0B2VZ05</accession>
<dbReference type="AlphaFoldDB" id="A0A0B2VZ05"/>
<evidence type="ECO:0000313" key="1">
    <source>
        <dbReference type="EMBL" id="KHN86669.1"/>
    </source>
</evidence>
<dbReference type="Proteomes" id="UP000031036">
    <property type="component" value="Unassembled WGS sequence"/>
</dbReference>
<name>A0A0B2VZ05_TOXCA</name>
<dbReference type="EMBL" id="JPKZ01000532">
    <property type="protein sequence ID" value="KHN86669.1"/>
    <property type="molecule type" value="Genomic_DNA"/>
</dbReference>